<organism evidence="1 2">
    <name type="scientific">Larimichthys crocea</name>
    <name type="common">Large yellow croaker</name>
    <name type="synonym">Pseudosciaena crocea</name>
    <dbReference type="NCBI Taxonomy" id="215358"/>
    <lineage>
        <taxon>Eukaryota</taxon>
        <taxon>Metazoa</taxon>
        <taxon>Chordata</taxon>
        <taxon>Craniata</taxon>
        <taxon>Vertebrata</taxon>
        <taxon>Euteleostomi</taxon>
        <taxon>Actinopterygii</taxon>
        <taxon>Neopterygii</taxon>
        <taxon>Teleostei</taxon>
        <taxon>Neoteleostei</taxon>
        <taxon>Acanthomorphata</taxon>
        <taxon>Eupercaria</taxon>
        <taxon>Sciaenidae</taxon>
        <taxon>Larimichthys</taxon>
    </lineage>
</organism>
<comment type="caution">
    <text evidence="1">The sequence shown here is derived from an EMBL/GenBank/DDBJ whole genome shotgun (WGS) entry which is preliminary data.</text>
</comment>
<evidence type="ECO:0000313" key="2">
    <source>
        <dbReference type="Proteomes" id="UP000793456"/>
    </source>
</evidence>
<proteinExistence type="predicted"/>
<dbReference type="EMBL" id="CM011682">
    <property type="protein sequence ID" value="TMS15525.1"/>
    <property type="molecule type" value="Genomic_DNA"/>
</dbReference>
<protein>
    <submittedName>
        <fullName evidence="1">Uncharacterized protein</fullName>
    </submittedName>
</protein>
<name>A0ACD3R807_LARCR</name>
<keyword evidence="2" id="KW-1185">Reference proteome</keyword>
<gene>
    <name evidence="1" type="ORF">E3U43_021987</name>
</gene>
<sequence length="224" mass="24351">MNIFCEPPASCERPGMDEAETYQQRLQAIASLFKDSCFLLSPGEASTAGRREEAEEGDRGGVVKDGPEKEEKLEGAVAQRDTSTSTSCPSFTRQLETLSTITGRSRRAHSSAGTDGDVQEHKEAENHFSILMAQRMFHESGQDGRSVLGTVAVQVERDPKTGATVVRSVAPVSAPAGAPMATTVFDDGRKSIHCCWRGGRSTLNRRARTDLERYRWGRDESAAG</sequence>
<dbReference type="Proteomes" id="UP000793456">
    <property type="component" value="Chromosome IX"/>
</dbReference>
<evidence type="ECO:0000313" key="1">
    <source>
        <dbReference type="EMBL" id="TMS15525.1"/>
    </source>
</evidence>
<reference evidence="1" key="1">
    <citation type="submission" date="2018-11" db="EMBL/GenBank/DDBJ databases">
        <title>The sequence and de novo assembly of Larimichthys crocea genome using PacBio and Hi-C technologies.</title>
        <authorList>
            <person name="Xu P."/>
            <person name="Chen B."/>
            <person name="Zhou Z."/>
            <person name="Ke Q."/>
            <person name="Wu Y."/>
            <person name="Bai H."/>
            <person name="Pu F."/>
        </authorList>
    </citation>
    <scope>NUCLEOTIDE SEQUENCE</scope>
    <source>
        <tissue evidence="1">Muscle</tissue>
    </source>
</reference>
<accession>A0ACD3R807</accession>